<dbReference type="AlphaFoldDB" id="A0A8H2K2Z2"/>
<accession>A0A8H2K2Z2</accession>
<evidence type="ECO:0000313" key="3">
    <source>
        <dbReference type="Proteomes" id="UP000314285"/>
    </source>
</evidence>
<protein>
    <submittedName>
        <fullName evidence="2">Uncharacterized protein</fullName>
    </submittedName>
</protein>
<dbReference type="Proteomes" id="UP000314285">
    <property type="component" value="Unassembled WGS sequence"/>
</dbReference>
<dbReference type="EMBL" id="VFBM01000002">
    <property type="protein sequence ID" value="TNX93541.1"/>
    <property type="molecule type" value="Genomic_DNA"/>
</dbReference>
<name>A0A8H2K2Z2_ACIRA</name>
<keyword evidence="1" id="KW-0175">Coiled coil</keyword>
<evidence type="ECO:0000256" key="1">
    <source>
        <dbReference type="SAM" id="Coils"/>
    </source>
</evidence>
<gene>
    <name evidence="2" type="ORF">FHY67_03600</name>
</gene>
<evidence type="ECO:0000313" key="2">
    <source>
        <dbReference type="EMBL" id="TNX93541.1"/>
    </source>
</evidence>
<feature type="coiled-coil region" evidence="1">
    <location>
        <begin position="21"/>
        <end position="76"/>
    </location>
</feature>
<organism evidence="2 3">
    <name type="scientific">Acinetobacter radioresistens</name>
    <dbReference type="NCBI Taxonomy" id="40216"/>
    <lineage>
        <taxon>Bacteria</taxon>
        <taxon>Pseudomonadati</taxon>
        <taxon>Pseudomonadota</taxon>
        <taxon>Gammaproteobacteria</taxon>
        <taxon>Moraxellales</taxon>
        <taxon>Moraxellaceae</taxon>
        <taxon>Acinetobacter</taxon>
    </lineage>
</organism>
<proteinExistence type="predicted"/>
<dbReference type="RefSeq" id="WP_005015419.1">
    <property type="nucleotide sequence ID" value="NZ_BKVS01000089.1"/>
</dbReference>
<reference evidence="2 3" key="1">
    <citation type="submission" date="2019-06" db="EMBL/GenBank/DDBJ databases">
        <title>Genome of Acinetobacter radioresistens APH1, a phenol degrading strain.</title>
        <authorList>
            <person name="Liu Y."/>
        </authorList>
    </citation>
    <scope>NUCLEOTIDE SEQUENCE [LARGE SCALE GENOMIC DNA]</scope>
    <source>
        <strain evidence="2 3">APH1</strain>
    </source>
</reference>
<sequence>MSRIALFFRKEWINIMNVFSMEELRSLLVATTQENEKLREDNQRLLLIVADATKQIKEASNMAEKYQRMFNNLSESVEAKYDNEFSIDNIPGQ</sequence>
<comment type="caution">
    <text evidence="2">The sequence shown here is derived from an EMBL/GenBank/DDBJ whole genome shotgun (WGS) entry which is preliminary data.</text>
</comment>